<evidence type="ECO:0008006" key="2">
    <source>
        <dbReference type="Google" id="ProtNLM"/>
    </source>
</evidence>
<protein>
    <recommendedName>
        <fullName evidence="2">NIPSNAP domain-containing protein</fullName>
    </recommendedName>
</protein>
<dbReference type="InterPro" id="IPR011008">
    <property type="entry name" value="Dimeric_a/b-barrel"/>
</dbReference>
<organism evidence="1">
    <name type="scientific">Nakamurella sp. A5-74</name>
    <dbReference type="NCBI Taxonomy" id="3158264"/>
    <lineage>
        <taxon>Bacteria</taxon>
        <taxon>Bacillati</taxon>
        <taxon>Actinomycetota</taxon>
        <taxon>Actinomycetes</taxon>
        <taxon>Nakamurellales</taxon>
        <taxon>Nakamurellaceae</taxon>
        <taxon>Nakamurella</taxon>
    </lineage>
</organism>
<sequence>MSLDPDRRSDVIAHLRRDVVGFACGLPGFVSGQWFCSTDGVDGLGVVLFDAEADVVAAARGPRATQHDDERAWNIENVQVFEQVARAERAGGADIPDGMPSAAPA</sequence>
<reference evidence="1" key="1">
    <citation type="submission" date="2024-05" db="EMBL/GenBank/DDBJ databases">
        <authorList>
            <person name="Cai S.Y."/>
            <person name="Jin L.M."/>
            <person name="Li H.R."/>
        </authorList>
    </citation>
    <scope>NUCLEOTIDE SEQUENCE</scope>
    <source>
        <strain evidence="1">A5-74</strain>
    </source>
</reference>
<gene>
    <name evidence="1" type="ORF">ABLG96_21525</name>
</gene>
<accession>A0AAU8DSA5</accession>
<name>A0AAU8DSA5_9ACTN</name>
<evidence type="ECO:0000313" key="1">
    <source>
        <dbReference type="EMBL" id="XCG63729.1"/>
    </source>
</evidence>
<dbReference type="AlphaFoldDB" id="A0AAU8DSA5"/>
<dbReference type="SUPFAM" id="SSF54909">
    <property type="entry name" value="Dimeric alpha+beta barrel"/>
    <property type="match status" value="1"/>
</dbReference>
<proteinExistence type="predicted"/>
<dbReference type="EMBL" id="CP159218">
    <property type="protein sequence ID" value="XCG63729.1"/>
    <property type="molecule type" value="Genomic_DNA"/>
</dbReference>
<dbReference type="Gene3D" id="3.30.70.100">
    <property type="match status" value="1"/>
</dbReference>
<dbReference type="RefSeq" id="WP_353649344.1">
    <property type="nucleotide sequence ID" value="NZ_CP159218.1"/>
</dbReference>